<accession>A0A1A9ZXJ4</accession>
<dbReference type="EnsemblMetazoa" id="GPAI028229-RA">
    <property type="protein sequence ID" value="GPAI028229-PA"/>
    <property type="gene ID" value="GPAI028229"/>
</dbReference>
<keyword evidence="2" id="KW-1185">Reference proteome</keyword>
<protein>
    <submittedName>
        <fullName evidence="1">Uncharacterized protein</fullName>
    </submittedName>
</protein>
<dbReference type="VEuPathDB" id="VectorBase:GPAI028229"/>
<reference evidence="1" key="2">
    <citation type="submission" date="2020-05" db="UniProtKB">
        <authorList>
            <consortium name="EnsemblMetazoa"/>
        </authorList>
    </citation>
    <scope>IDENTIFICATION</scope>
    <source>
        <strain evidence="1">IAEA</strain>
    </source>
</reference>
<organism evidence="1 2">
    <name type="scientific">Glossina pallidipes</name>
    <name type="common">Tsetse fly</name>
    <dbReference type="NCBI Taxonomy" id="7398"/>
    <lineage>
        <taxon>Eukaryota</taxon>
        <taxon>Metazoa</taxon>
        <taxon>Ecdysozoa</taxon>
        <taxon>Arthropoda</taxon>
        <taxon>Hexapoda</taxon>
        <taxon>Insecta</taxon>
        <taxon>Pterygota</taxon>
        <taxon>Neoptera</taxon>
        <taxon>Endopterygota</taxon>
        <taxon>Diptera</taxon>
        <taxon>Brachycera</taxon>
        <taxon>Muscomorpha</taxon>
        <taxon>Hippoboscoidea</taxon>
        <taxon>Glossinidae</taxon>
        <taxon>Glossina</taxon>
    </lineage>
</organism>
<dbReference type="Proteomes" id="UP000092445">
    <property type="component" value="Unassembled WGS sequence"/>
</dbReference>
<evidence type="ECO:0000313" key="1">
    <source>
        <dbReference type="EnsemblMetazoa" id="GPAI028229-PA"/>
    </source>
</evidence>
<name>A0A1A9ZXJ4_GLOPL</name>
<reference evidence="2" key="1">
    <citation type="submission" date="2014-03" db="EMBL/GenBank/DDBJ databases">
        <authorList>
            <person name="Aksoy S."/>
            <person name="Warren W."/>
            <person name="Wilson R.K."/>
        </authorList>
    </citation>
    <scope>NUCLEOTIDE SEQUENCE [LARGE SCALE GENOMIC DNA]</scope>
    <source>
        <strain evidence="2">IAEA</strain>
    </source>
</reference>
<sequence length="147" mass="16079">MESITIFDSTWSPRFILLEGGGGGGIVGSGSVETPLITNNFELPDSKLLQFSNCYLIIADAFLREKTTNNCVILLTTITSEIYPKIAIDHQLGQRSLSDQTIYSTSTKLSTAATAHIFHSLVDVNVLIKSPAKLNNIDRPKRLPTKV</sequence>
<dbReference type="AlphaFoldDB" id="A0A1A9ZXJ4"/>
<evidence type="ECO:0000313" key="2">
    <source>
        <dbReference type="Proteomes" id="UP000092445"/>
    </source>
</evidence>
<proteinExistence type="predicted"/>